<dbReference type="EMBL" id="JAINUG010000166">
    <property type="protein sequence ID" value="KAJ8390698.1"/>
    <property type="molecule type" value="Genomic_DNA"/>
</dbReference>
<organism evidence="2 3">
    <name type="scientific">Aldrovandia affinis</name>
    <dbReference type="NCBI Taxonomy" id="143900"/>
    <lineage>
        <taxon>Eukaryota</taxon>
        <taxon>Metazoa</taxon>
        <taxon>Chordata</taxon>
        <taxon>Craniata</taxon>
        <taxon>Vertebrata</taxon>
        <taxon>Euteleostomi</taxon>
        <taxon>Actinopterygii</taxon>
        <taxon>Neopterygii</taxon>
        <taxon>Teleostei</taxon>
        <taxon>Notacanthiformes</taxon>
        <taxon>Halosauridae</taxon>
        <taxon>Aldrovandia</taxon>
    </lineage>
</organism>
<feature type="region of interest" description="Disordered" evidence="1">
    <location>
        <begin position="1"/>
        <end position="43"/>
    </location>
</feature>
<protein>
    <submittedName>
        <fullName evidence="2">Uncharacterized protein</fullName>
    </submittedName>
</protein>
<evidence type="ECO:0000313" key="3">
    <source>
        <dbReference type="Proteomes" id="UP001221898"/>
    </source>
</evidence>
<feature type="region of interest" description="Disordered" evidence="1">
    <location>
        <begin position="56"/>
        <end position="100"/>
    </location>
</feature>
<feature type="compositionally biased region" description="Polar residues" evidence="1">
    <location>
        <begin position="60"/>
        <end position="69"/>
    </location>
</feature>
<feature type="compositionally biased region" description="Polar residues" evidence="1">
    <location>
        <begin position="19"/>
        <end position="42"/>
    </location>
</feature>
<dbReference type="AlphaFoldDB" id="A0AAD7RUU7"/>
<reference evidence="2" key="1">
    <citation type="journal article" date="2023" name="Science">
        <title>Genome structures resolve the early diversification of teleost fishes.</title>
        <authorList>
            <person name="Parey E."/>
            <person name="Louis A."/>
            <person name="Montfort J."/>
            <person name="Bouchez O."/>
            <person name="Roques C."/>
            <person name="Iampietro C."/>
            <person name="Lluch J."/>
            <person name="Castinel A."/>
            <person name="Donnadieu C."/>
            <person name="Desvignes T."/>
            <person name="Floi Bucao C."/>
            <person name="Jouanno E."/>
            <person name="Wen M."/>
            <person name="Mejri S."/>
            <person name="Dirks R."/>
            <person name="Jansen H."/>
            <person name="Henkel C."/>
            <person name="Chen W.J."/>
            <person name="Zahm M."/>
            <person name="Cabau C."/>
            <person name="Klopp C."/>
            <person name="Thompson A.W."/>
            <person name="Robinson-Rechavi M."/>
            <person name="Braasch I."/>
            <person name="Lecointre G."/>
            <person name="Bobe J."/>
            <person name="Postlethwait J.H."/>
            <person name="Berthelot C."/>
            <person name="Roest Crollius H."/>
            <person name="Guiguen Y."/>
        </authorList>
    </citation>
    <scope>NUCLEOTIDE SEQUENCE</scope>
    <source>
        <strain evidence="2">NC1722</strain>
    </source>
</reference>
<keyword evidence="3" id="KW-1185">Reference proteome</keyword>
<feature type="region of interest" description="Disordered" evidence="1">
    <location>
        <begin position="133"/>
        <end position="269"/>
    </location>
</feature>
<dbReference type="Proteomes" id="UP001221898">
    <property type="component" value="Unassembled WGS sequence"/>
</dbReference>
<name>A0AAD7RUU7_9TELE</name>
<comment type="caution">
    <text evidence="2">The sequence shown here is derived from an EMBL/GenBank/DDBJ whole genome shotgun (WGS) entry which is preliminary data.</text>
</comment>
<accession>A0AAD7RUU7</accession>
<proteinExistence type="predicted"/>
<evidence type="ECO:0000256" key="1">
    <source>
        <dbReference type="SAM" id="MobiDB-lite"/>
    </source>
</evidence>
<sequence length="269" mass="28689">MQQAKVRTGVLQGSLRPATGSTLRGQNRGWTHSHQQLDSNATPRLALCPGRAASRVRQRPWTTSATCSSAREPVPPAEWGSSQGERTKQRGGAGCPAADKQTPLEVNVSQQSQRCDLSDCSVHLGVVLHPLSRREAPAPNREGFRSPLRRPETGSDQPAVPYGMGPGGRAVRRVGAFTTTAQRDVPPGARGDERPLQAAPPGRSVSFADTPPGGGAEPEPLDPFRRRSLFQLLTGRQLEERSARHCGSTRRPAPKSAARGTDRGGQPGA</sequence>
<evidence type="ECO:0000313" key="2">
    <source>
        <dbReference type="EMBL" id="KAJ8390698.1"/>
    </source>
</evidence>
<gene>
    <name evidence="2" type="ORF">AAFF_G00100780</name>
</gene>